<evidence type="ECO:0000256" key="1">
    <source>
        <dbReference type="SAM" id="MobiDB-lite"/>
    </source>
</evidence>
<feature type="region of interest" description="Disordered" evidence="1">
    <location>
        <begin position="149"/>
        <end position="172"/>
    </location>
</feature>
<evidence type="ECO:0000313" key="4">
    <source>
        <dbReference type="Proteomes" id="UP000271291"/>
    </source>
</evidence>
<accession>A0A3S9ZFH1</accession>
<dbReference type="EMBL" id="CP034687">
    <property type="protein sequence ID" value="AZS86490.1"/>
    <property type="molecule type" value="Genomic_DNA"/>
</dbReference>
<dbReference type="Proteomes" id="UP000501753">
    <property type="component" value="Chromosome"/>
</dbReference>
<dbReference type="OrthoDB" id="4570343at2"/>
<dbReference type="EMBL" id="CP029078">
    <property type="protein sequence ID" value="QCN86646.1"/>
    <property type="molecule type" value="Genomic_DNA"/>
</dbReference>
<dbReference type="Proteomes" id="UP000271291">
    <property type="component" value="Chromosome"/>
</dbReference>
<name>A0A3S9ZFH1_STRGD</name>
<dbReference type="Pfam" id="PF16259">
    <property type="entry name" value="DUF4913"/>
    <property type="match status" value="1"/>
</dbReference>
<gene>
    <name evidence="3" type="ORF">DDJ31_18050</name>
    <name evidence="2" type="ORF">ELQ87_21220</name>
</gene>
<evidence type="ECO:0000313" key="2">
    <source>
        <dbReference type="EMBL" id="AZS86490.1"/>
    </source>
</evidence>
<organism evidence="2 4">
    <name type="scientific">Streptomyces griseoviridis</name>
    <dbReference type="NCBI Taxonomy" id="45398"/>
    <lineage>
        <taxon>Bacteria</taxon>
        <taxon>Bacillati</taxon>
        <taxon>Actinomycetota</taxon>
        <taxon>Actinomycetes</taxon>
        <taxon>Kitasatosporales</taxon>
        <taxon>Streptomycetaceae</taxon>
        <taxon>Streptomyces</taxon>
    </lineage>
</organism>
<dbReference type="InterPro" id="IPR032584">
    <property type="entry name" value="DUF4913"/>
</dbReference>
<proteinExistence type="predicted"/>
<sequence>MSTDSPELHALPDAPDAPDAPDGLDEPNDPGAPGGLEPPRSEPKSPPHFILYKDGPDYGQTLRQLTLWTHHVLLPVYGREISSSAPWCSRWWEHQEAIALLHGLWLAWGDLTGPGTDMSGPSVWHRDHLGPTMNVLRDAMGPFAGCKPGNHRSKEIPPVDAMDPFGPPPVRG</sequence>
<dbReference type="RefSeq" id="WP_127179303.1">
    <property type="nucleotide sequence ID" value="NZ_CP029078.1"/>
</dbReference>
<evidence type="ECO:0000313" key="5">
    <source>
        <dbReference type="Proteomes" id="UP000501753"/>
    </source>
</evidence>
<protein>
    <submittedName>
        <fullName evidence="2">DUF4913 domain-containing protein</fullName>
    </submittedName>
</protein>
<feature type="region of interest" description="Disordered" evidence="1">
    <location>
        <begin position="1"/>
        <end position="48"/>
    </location>
</feature>
<keyword evidence="5" id="KW-1185">Reference proteome</keyword>
<reference evidence="2 4" key="2">
    <citation type="submission" date="2018-12" db="EMBL/GenBank/DDBJ databases">
        <title>Streptomyces griseoviridis F1-27 complete genome.</title>
        <authorList>
            <person name="Mariita R.M."/>
            <person name="Sello J.K."/>
        </authorList>
    </citation>
    <scope>NUCLEOTIDE SEQUENCE [LARGE SCALE GENOMIC DNA]</scope>
    <source>
        <strain evidence="2 4">F1-27</strain>
    </source>
</reference>
<evidence type="ECO:0000313" key="3">
    <source>
        <dbReference type="EMBL" id="QCN86646.1"/>
    </source>
</evidence>
<reference evidence="3 5" key="1">
    <citation type="submission" date="2018-04" db="EMBL/GenBank/DDBJ databases">
        <title>Complete genome sequences of Streptomyces griseoviridis K61 and characterization of antagonistic properties of biological control agents.</title>
        <authorList>
            <person name="Mariita R.M."/>
            <person name="Sello J.K."/>
        </authorList>
    </citation>
    <scope>NUCLEOTIDE SEQUENCE [LARGE SCALE GENOMIC DNA]</scope>
    <source>
        <strain evidence="3 5">K61</strain>
    </source>
</reference>
<dbReference type="KEGG" id="sgd:ELQ87_21220"/>
<dbReference type="AlphaFoldDB" id="A0A3S9ZFH1"/>